<dbReference type="EMBL" id="QTJV01000013">
    <property type="protein sequence ID" value="RFM31540.1"/>
    <property type="molecule type" value="Genomic_DNA"/>
</dbReference>
<sequence length="276" mass="30965">MNRILYVANALKPNAGRLEFTLYICRLTGAGLKAVFYTDNEAYSGEVPWVKDVARHAGIPANEDTGTLKAALCDRHIHEFKTTCGQEGILCTVHKATENLRDEVLLESRYTDLILLDIAVAYTPGNISIPTPLAEEILRSAECPVIALPETFSKIDEVVITYDGKISSMYAIKQFTYLFPALRDVRVSVISVNPEIVAADERYKFLEWMHDSYSNINFFAVEGDERRGLLEILLQRKDAIILMGAYGRSRFSTYIHSSHADNVLKMTSQPVFIGHP</sequence>
<gene>
    <name evidence="1" type="ORF">DXN04_27895</name>
</gene>
<comment type="caution">
    <text evidence="1">The sequence shown here is derived from an EMBL/GenBank/DDBJ whole genome shotgun (WGS) entry which is preliminary data.</text>
</comment>
<dbReference type="Gene3D" id="3.40.50.12370">
    <property type="match status" value="1"/>
</dbReference>
<evidence type="ECO:0000313" key="1">
    <source>
        <dbReference type="EMBL" id="RFM31540.1"/>
    </source>
</evidence>
<proteinExistence type="predicted"/>
<accession>A0A3E1NUE0</accession>
<protein>
    <submittedName>
        <fullName evidence="1">Universal stress protein</fullName>
    </submittedName>
</protein>
<dbReference type="OrthoDB" id="662548at2"/>
<name>A0A3E1NUE0_9BACT</name>
<keyword evidence="2" id="KW-1185">Reference proteome</keyword>
<dbReference type="AlphaFoldDB" id="A0A3E1NUE0"/>
<evidence type="ECO:0000313" key="2">
    <source>
        <dbReference type="Proteomes" id="UP000261174"/>
    </source>
</evidence>
<reference evidence="1 2" key="1">
    <citation type="submission" date="2018-08" db="EMBL/GenBank/DDBJ databases">
        <title>Chitinophaga sp. K20C18050901, a novel bacterium isolated from forest soil.</title>
        <authorList>
            <person name="Wang C."/>
        </authorList>
    </citation>
    <scope>NUCLEOTIDE SEQUENCE [LARGE SCALE GENOMIC DNA]</scope>
    <source>
        <strain evidence="1 2">K20C18050901</strain>
    </source>
</reference>
<dbReference type="SUPFAM" id="SSF52402">
    <property type="entry name" value="Adenine nucleotide alpha hydrolases-like"/>
    <property type="match status" value="1"/>
</dbReference>
<organism evidence="1 2">
    <name type="scientific">Chitinophaga silvisoli</name>
    <dbReference type="NCBI Taxonomy" id="2291814"/>
    <lineage>
        <taxon>Bacteria</taxon>
        <taxon>Pseudomonadati</taxon>
        <taxon>Bacteroidota</taxon>
        <taxon>Chitinophagia</taxon>
        <taxon>Chitinophagales</taxon>
        <taxon>Chitinophagaceae</taxon>
        <taxon>Chitinophaga</taxon>
    </lineage>
</organism>
<dbReference type="RefSeq" id="WP_116856695.1">
    <property type="nucleotide sequence ID" value="NZ_QTJV01000013.1"/>
</dbReference>
<dbReference type="Proteomes" id="UP000261174">
    <property type="component" value="Unassembled WGS sequence"/>
</dbReference>